<reference evidence="3" key="1">
    <citation type="submission" date="2016-02" db="EMBL/GenBank/DDBJ databases">
        <title>RNAseq analyses of the midgut from blood- or serum-fed Ixodes ricinus ticks.</title>
        <authorList>
            <person name="Perner J."/>
            <person name="Provaznik J."/>
            <person name="Schrenkova J."/>
            <person name="Urbanova V."/>
            <person name="Ribeiro J.M."/>
            <person name="Kopacek P."/>
        </authorList>
    </citation>
    <scope>NUCLEOTIDE SEQUENCE</scope>
    <source>
        <tissue evidence="3">Gut</tissue>
    </source>
</reference>
<feature type="region of interest" description="Disordered" evidence="1">
    <location>
        <begin position="391"/>
        <end position="440"/>
    </location>
</feature>
<accession>A0A131Y5D0</accession>
<dbReference type="EMBL" id="GEFM01001132">
    <property type="protein sequence ID" value="JAP74664.1"/>
    <property type="molecule type" value="mRNA"/>
</dbReference>
<proteinExistence type="evidence at transcript level"/>
<protein>
    <submittedName>
        <fullName evidence="3">Putative secreted protein</fullName>
    </submittedName>
</protein>
<sequence>DRLTSSRATAFVLLFVLLVEQGACVQPECDFQELYTIYWPVVSSLKFRVTGQLNSPHILREDCDALKNVTRQVETFLEGCSADKHEELKKHIRGLQLARDSLCGSELEEDLNLWQDCFDARVFAECKKNVEERLNKLELDGAMDATGDHICRNRSLSFQCALQAGAGCPETAERARKAVENYINALMDTSKCPRPTEYACEDDLFHGCYWEVLAPGWQLPMFPSGADTLAEGCKVAKSVPTCTRNVQIERCPEEKKKFLYTLKDGFRSIPDSLCNEQLPTGVEVWKKCLNQKALENCRSKIPEPNPNFDSQADMHADFCRVRGETVKCELAAGSNCPASARAAEEALYDLRAIELDLLECPRPKIDGYGGSGFIATPSTLVTRSAKTDGYGGSGFSPTPSDSCHAVGPLRRAAPPEADSAPGFELEPRSRKQPAILKVPV</sequence>
<organism evidence="3">
    <name type="scientific">Ixodes ricinus</name>
    <name type="common">Common tick</name>
    <name type="synonym">Acarus ricinus</name>
    <dbReference type="NCBI Taxonomy" id="34613"/>
    <lineage>
        <taxon>Eukaryota</taxon>
        <taxon>Metazoa</taxon>
        <taxon>Ecdysozoa</taxon>
        <taxon>Arthropoda</taxon>
        <taxon>Chelicerata</taxon>
        <taxon>Arachnida</taxon>
        <taxon>Acari</taxon>
        <taxon>Parasitiformes</taxon>
        <taxon>Ixodida</taxon>
        <taxon>Ixodoidea</taxon>
        <taxon>Ixodidae</taxon>
        <taxon>Ixodinae</taxon>
        <taxon>Ixodes</taxon>
    </lineage>
</organism>
<name>A0A131Y5D0_IXORI</name>
<evidence type="ECO:0000256" key="1">
    <source>
        <dbReference type="SAM" id="MobiDB-lite"/>
    </source>
</evidence>
<keyword evidence="2" id="KW-0732">Signal</keyword>
<feature type="chain" id="PRO_5007284232" evidence="2">
    <location>
        <begin position="25"/>
        <end position="440"/>
    </location>
</feature>
<feature type="signal peptide" evidence="2">
    <location>
        <begin position="1"/>
        <end position="24"/>
    </location>
</feature>
<evidence type="ECO:0000313" key="3">
    <source>
        <dbReference type="EMBL" id="JAP74664.1"/>
    </source>
</evidence>
<dbReference type="AlphaFoldDB" id="A0A131Y5D0"/>
<feature type="non-terminal residue" evidence="3">
    <location>
        <position position="1"/>
    </location>
</feature>
<evidence type="ECO:0000256" key="2">
    <source>
        <dbReference type="SAM" id="SignalP"/>
    </source>
</evidence>